<keyword evidence="1" id="KW-0472">Membrane</keyword>
<reference evidence="2 3" key="1">
    <citation type="journal article" date="2016" name="Nat. Commun.">
        <title>Thousands of microbial genomes shed light on interconnected biogeochemical processes in an aquifer system.</title>
        <authorList>
            <person name="Anantharaman K."/>
            <person name="Brown C.T."/>
            <person name="Hug L.A."/>
            <person name="Sharon I."/>
            <person name="Castelle C.J."/>
            <person name="Probst A.J."/>
            <person name="Thomas B.C."/>
            <person name="Singh A."/>
            <person name="Wilkins M.J."/>
            <person name="Karaoz U."/>
            <person name="Brodie E.L."/>
            <person name="Williams K.H."/>
            <person name="Hubbard S.S."/>
            <person name="Banfield J.F."/>
        </authorList>
    </citation>
    <scope>NUCLEOTIDE SEQUENCE [LARGE SCALE GENOMIC DNA]</scope>
</reference>
<organism evidence="2 3">
    <name type="scientific">Candidatus Terrybacteria bacterium RIFCSPLOWO2_01_FULL_40_23</name>
    <dbReference type="NCBI Taxonomy" id="1802366"/>
    <lineage>
        <taxon>Bacteria</taxon>
        <taxon>Candidatus Terryibacteriota</taxon>
    </lineage>
</organism>
<keyword evidence="1" id="KW-1133">Transmembrane helix</keyword>
<evidence type="ECO:0000256" key="1">
    <source>
        <dbReference type="SAM" id="Phobius"/>
    </source>
</evidence>
<accession>A0A1G2PW43</accession>
<evidence type="ECO:0000313" key="3">
    <source>
        <dbReference type="Proteomes" id="UP000176951"/>
    </source>
</evidence>
<evidence type="ECO:0000313" key="2">
    <source>
        <dbReference type="EMBL" id="OHA52554.1"/>
    </source>
</evidence>
<dbReference type="EMBL" id="MHSW01000007">
    <property type="protein sequence ID" value="OHA52554.1"/>
    <property type="molecule type" value="Genomic_DNA"/>
</dbReference>
<protein>
    <recommendedName>
        <fullName evidence="4">DUF502 domain-containing protein</fullName>
    </recommendedName>
</protein>
<comment type="caution">
    <text evidence="2">The sequence shown here is derived from an EMBL/GenBank/DDBJ whole genome shotgun (WGS) entry which is preliminary data.</text>
</comment>
<sequence>MKDLRQFFKKSFVRGSLFFLFLVIIGFAFNFFQNTFDNVLKPWLTPLGISWLLNIPLISVALFILGAILFGSLLAISSVRAFIKNFPLVSIPIKFSESVENLSGFPAVMVATVPGVYNVGFVTGTPRKNGIPHVSVFIPDLPSFIGGRILLFSLNGVELIIEPRNLGEMISVLMNSTAHETGGLDENTKSEFKTKPLKGMSYKELTAVLRNVRRIELEELK</sequence>
<dbReference type="Proteomes" id="UP000176951">
    <property type="component" value="Unassembled WGS sequence"/>
</dbReference>
<dbReference type="AlphaFoldDB" id="A0A1G2PW43"/>
<name>A0A1G2PW43_9BACT</name>
<proteinExistence type="predicted"/>
<feature type="transmembrane region" description="Helical" evidence="1">
    <location>
        <begin position="12"/>
        <end position="32"/>
    </location>
</feature>
<evidence type="ECO:0008006" key="4">
    <source>
        <dbReference type="Google" id="ProtNLM"/>
    </source>
</evidence>
<keyword evidence="1" id="KW-0812">Transmembrane</keyword>
<feature type="transmembrane region" description="Helical" evidence="1">
    <location>
        <begin position="52"/>
        <end position="76"/>
    </location>
</feature>
<gene>
    <name evidence="2" type="ORF">A3A97_02345</name>
</gene>